<organism evidence="1 2">
    <name type="scientific">Vespula squamosa</name>
    <name type="common">Southern yellow jacket</name>
    <name type="synonym">Wasp</name>
    <dbReference type="NCBI Taxonomy" id="30214"/>
    <lineage>
        <taxon>Eukaryota</taxon>
        <taxon>Metazoa</taxon>
        <taxon>Ecdysozoa</taxon>
        <taxon>Arthropoda</taxon>
        <taxon>Hexapoda</taxon>
        <taxon>Insecta</taxon>
        <taxon>Pterygota</taxon>
        <taxon>Neoptera</taxon>
        <taxon>Endopterygota</taxon>
        <taxon>Hymenoptera</taxon>
        <taxon>Apocrita</taxon>
        <taxon>Aculeata</taxon>
        <taxon>Vespoidea</taxon>
        <taxon>Vespidae</taxon>
        <taxon>Vespinae</taxon>
        <taxon>Vespula</taxon>
    </lineage>
</organism>
<comment type="caution">
    <text evidence="1">The sequence shown here is derived from an EMBL/GenBank/DDBJ whole genome shotgun (WGS) entry which is preliminary data.</text>
</comment>
<name>A0ABD2BRZ4_VESSQ</name>
<protein>
    <submittedName>
        <fullName evidence="1">U4/U6 small nuclear ribonucleoprotein Prp31</fullName>
    </submittedName>
</protein>
<evidence type="ECO:0000313" key="2">
    <source>
        <dbReference type="Proteomes" id="UP001607302"/>
    </source>
</evidence>
<sequence length="199" mass="22234">MCRKQSDFYSTKLSLIVGTSAKILGNTICESIENHYNPLLVLRRKNATLVVAKDTSAARIDASNICTNGHIGQLRTNRPDFPSPNSSESIEEASLYHGCKVAFVRIMENFLISFIMFCYRQLLSETEREAICEACDLELLRLQKYGVLRRKTARIVAAKGTSVARLDASHEITDGYIGQLRIRGPSLTKIVSQKCKTDT</sequence>
<proteinExistence type="predicted"/>
<dbReference type="Proteomes" id="UP001607302">
    <property type="component" value="Unassembled WGS sequence"/>
</dbReference>
<reference evidence="1 2" key="1">
    <citation type="journal article" date="2024" name="Ann. Entomol. Soc. Am.">
        <title>Genomic analyses of the southern and eastern yellowjacket wasps (Hymenoptera: Vespidae) reveal evolutionary signatures of social life.</title>
        <authorList>
            <person name="Catto M.A."/>
            <person name="Caine P.B."/>
            <person name="Orr S.E."/>
            <person name="Hunt B.G."/>
            <person name="Goodisman M.A.D."/>
        </authorList>
    </citation>
    <scope>NUCLEOTIDE SEQUENCE [LARGE SCALE GENOMIC DNA]</scope>
    <source>
        <strain evidence="1">233</strain>
        <tissue evidence="1">Head and thorax</tissue>
    </source>
</reference>
<keyword evidence="1" id="KW-0687">Ribonucleoprotein</keyword>
<dbReference type="EMBL" id="JAUDFV010000064">
    <property type="protein sequence ID" value="KAL2735544.1"/>
    <property type="molecule type" value="Genomic_DNA"/>
</dbReference>
<accession>A0ABD2BRZ4</accession>
<gene>
    <name evidence="1" type="ORF">V1478_003184</name>
</gene>
<evidence type="ECO:0000313" key="1">
    <source>
        <dbReference type="EMBL" id="KAL2735544.1"/>
    </source>
</evidence>
<feature type="non-terminal residue" evidence="1">
    <location>
        <position position="199"/>
    </location>
</feature>
<keyword evidence="2" id="KW-1185">Reference proteome</keyword>
<dbReference type="GO" id="GO:1990904">
    <property type="term" value="C:ribonucleoprotein complex"/>
    <property type="evidence" value="ECO:0007669"/>
    <property type="project" value="UniProtKB-KW"/>
</dbReference>
<dbReference type="AlphaFoldDB" id="A0ABD2BRZ4"/>